<dbReference type="HOGENOM" id="CLU_185260_1_0_3"/>
<name>K9Y0U7_STAC7</name>
<dbReference type="InterPro" id="IPR021091">
    <property type="entry name" value="Mercury_ion_transport_MerF"/>
</dbReference>
<feature type="transmembrane region" description="Helical" evidence="1">
    <location>
        <begin position="42"/>
        <end position="63"/>
    </location>
</feature>
<organism evidence="2 3">
    <name type="scientific">Stanieria cyanosphaera (strain ATCC 29371 / PCC 7437)</name>
    <dbReference type="NCBI Taxonomy" id="111780"/>
    <lineage>
        <taxon>Bacteria</taxon>
        <taxon>Bacillati</taxon>
        <taxon>Cyanobacteriota</taxon>
        <taxon>Cyanophyceae</taxon>
        <taxon>Pleurocapsales</taxon>
        <taxon>Dermocarpellaceae</taxon>
        <taxon>Stanieria</taxon>
    </lineage>
</organism>
<dbReference type="RefSeq" id="WP_015195744.1">
    <property type="nucleotide sequence ID" value="NC_019750.1"/>
</dbReference>
<dbReference type="EMBL" id="CP003656">
    <property type="protein sequence ID" value="AFZ38368.1"/>
    <property type="molecule type" value="Genomic_DNA"/>
</dbReference>
<protein>
    <submittedName>
        <fullName evidence="2">Mercury ion transport transmembrane protein MerF</fullName>
    </submittedName>
</protein>
<proteinExistence type="predicted"/>
<accession>K9Y0U7</accession>
<dbReference type="OrthoDB" id="574313at2"/>
<dbReference type="KEGG" id="scs:Sta7437_4944"/>
<dbReference type="NCBIfam" id="NF033565">
    <property type="entry name" value="trans_MerF"/>
    <property type="match status" value="1"/>
</dbReference>
<keyword evidence="2" id="KW-0614">Plasmid</keyword>
<dbReference type="Pfam" id="PF11431">
    <property type="entry name" value="Transport_MerF"/>
    <property type="match status" value="1"/>
</dbReference>
<keyword evidence="3" id="KW-1185">Reference proteome</keyword>
<evidence type="ECO:0000313" key="2">
    <source>
        <dbReference type="EMBL" id="AFZ38368.1"/>
    </source>
</evidence>
<dbReference type="PATRIC" id="fig|111780.3.peg.5115"/>
<evidence type="ECO:0000256" key="1">
    <source>
        <dbReference type="SAM" id="Phobius"/>
    </source>
</evidence>
<gene>
    <name evidence="2" type="ordered locus">Sta7437_4944</name>
</gene>
<geneLocation type="plasmid" evidence="2 3">
    <name>pSTA7437.03</name>
</geneLocation>
<dbReference type="AlphaFoldDB" id="K9Y0U7"/>
<keyword evidence="1 2" id="KW-0812">Transmembrane</keyword>
<feature type="transmembrane region" description="Helical" evidence="1">
    <location>
        <begin position="7"/>
        <end position="36"/>
    </location>
</feature>
<keyword evidence="1" id="KW-0472">Membrane</keyword>
<dbReference type="GO" id="GO:0016020">
    <property type="term" value="C:membrane"/>
    <property type="evidence" value="ECO:0007669"/>
    <property type="project" value="InterPro"/>
</dbReference>
<reference evidence="3" key="1">
    <citation type="journal article" date="2013" name="Proc. Natl. Acad. Sci. U.S.A.">
        <title>Improving the coverage of the cyanobacterial phylum using diversity-driven genome sequencing.</title>
        <authorList>
            <person name="Shih P.M."/>
            <person name="Wu D."/>
            <person name="Latifi A."/>
            <person name="Axen S.D."/>
            <person name="Fewer D.P."/>
            <person name="Talla E."/>
            <person name="Calteau A."/>
            <person name="Cai F."/>
            <person name="Tandeau de Marsac N."/>
            <person name="Rippka R."/>
            <person name="Herdman M."/>
            <person name="Sivonen K."/>
            <person name="Coursin T."/>
            <person name="Laurent T."/>
            <person name="Goodwin L."/>
            <person name="Nolan M."/>
            <person name="Davenport K.W."/>
            <person name="Han C.S."/>
            <person name="Rubin E.M."/>
            <person name="Eisen J.A."/>
            <person name="Woyke T."/>
            <person name="Gugger M."/>
            <person name="Kerfeld C.A."/>
        </authorList>
    </citation>
    <scope>NUCLEOTIDE SEQUENCE [LARGE SCALE GENOMIC DNA]</scope>
    <source>
        <strain evidence="3">ATCC 29371 / PCC 7437</strain>
        <plasmid evidence="3">Plasmid pSTA7437.03</plasmid>
    </source>
</reference>
<dbReference type="Proteomes" id="UP000010473">
    <property type="component" value="Plasmid pSTA7437.03"/>
</dbReference>
<evidence type="ECO:0000313" key="3">
    <source>
        <dbReference type="Proteomes" id="UP000010473"/>
    </source>
</evidence>
<dbReference type="Gene3D" id="1.10.287.910">
    <property type="entry name" value="bacterial mercury transporter, merf"/>
    <property type="match status" value="1"/>
</dbReference>
<keyword evidence="1" id="KW-1133">Transmembrane helix</keyword>
<sequence>MMNPKTALIVSISGTILVALCCFTPILVILLGAIGLSALVGYLDYVLLPALLIMLALTVLSYSRYRRCYERHK</sequence>